<evidence type="ECO:0000256" key="12">
    <source>
        <dbReference type="SAM" id="MobiDB-lite"/>
    </source>
</evidence>
<dbReference type="SUPFAM" id="SSF55961">
    <property type="entry name" value="Bet v1-like"/>
    <property type="match status" value="2"/>
</dbReference>
<evidence type="ECO:0000259" key="13">
    <source>
        <dbReference type="PROSITE" id="PS50071"/>
    </source>
</evidence>
<keyword evidence="7" id="KW-0804">Transcription</keyword>
<dbReference type="Proteomes" id="UP000694864">
    <property type="component" value="Chromosome 13"/>
</dbReference>
<dbReference type="PROSITE" id="PS50848">
    <property type="entry name" value="START"/>
    <property type="match status" value="1"/>
</dbReference>
<name>A0ABM0VBY7_CAMSA</name>
<gene>
    <name evidence="16" type="primary">LOC104735768</name>
</gene>
<dbReference type="CDD" id="cd00086">
    <property type="entry name" value="homeodomain"/>
    <property type="match status" value="1"/>
</dbReference>
<evidence type="ECO:0000256" key="11">
    <source>
        <dbReference type="SAM" id="Coils"/>
    </source>
</evidence>
<organism evidence="15 16">
    <name type="scientific">Camelina sativa</name>
    <name type="common">False flax</name>
    <name type="synonym">Myagrum sativum</name>
    <dbReference type="NCBI Taxonomy" id="90675"/>
    <lineage>
        <taxon>Eukaryota</taxon>
        <taxon>Viridiplantae</taxon>
        <taxon>Streptophyta</taxon>
        <taxon>Embryophyta</taxon>
        <taxon>Tracheophyta</taxon>
        <taxon>Spermatophyta</taxon>
        <taxon>Magnoliopsida</taxon>
        <taxon>eudicotyledons</taxon>
        <taxon>Gunneridae</taxon>
        <taxon>Pentapetalae</taxon>
        <taxon>rosids</taxon>
        <taxon>malvids</taxon>
        <taxon>Brassicales</taxon>
        <taxon>Brassicaceae</taxon>
        <taxon>Camelineae</taxon>
        <taxon>Camelina</taxon>
    </lineage>
</organism>
<protein>
    <submittedName>
        <fullName evidence="16">Homeobox-leucine zipper protein HDG9-like</fullName>
    </submittedName>
</protein>
<evidence type="ECO:0000313" key="15">
    <source>
        <dbReference type="Proteomes" id="UP000694864"/>
    </source>
</evidence>
<dbReference type="RefSeq" id="XP_010453918.1">
    <property type="nucleotide sequence ID" value="XM_010455616.2"/>
</dbReference>
<dbReference type="GeneID" id="104735768"/>
<accession>A0ABM0VBY7</accession>
<feature type="compositionally biased region" description="Basic and acidic residues" evidence="12">
    <location>
        <begin position="1"/>
        <end position="15"/>
    </location>
</feature>
<dbReference type="PROSITE" id="PS50071">
    <property type="entry name" value="HOMEOBOX_2"/>
    <property type="match status" value="1"/>
</dbReference>
<evidence type="ECO:0000256" key="5">
    <source>
        <dbReference type="ARBA" id="ARBA00023125"/>
    </source>
</evidence>
<keyword evidence="5 9" id="KW-0238">DNA-binding</keyword>
<dbReference type="InterPro" id="IPR002913">
    <property type="entry name" value="START_lipid-bd_dom"/>
</dbReference>
<dbReference type="SMART" id="SM00389">
    <property type="entry name" value="HOX"/>
    <property type="match status" value="1"/>
</dbReference>
<dbReference type="Gene3D" id="1.10.10.60">
    <property type="entry name" value="Homeodomain-like"/>
    <property type="match status" value="1"/>
</dbReference>
<evidence type="ECO:0000256" key="3">
    <source>
        <dbReference type="ARBA" id="ARBA00023015"/>
    </source>
</evidence>
<feature type="region of interest" description="Disordered" evidence="12">
    <location>
        <begin position="1"/>
        <end position="32"/>
    </location>
</feature>
<evidence type="ECO:0000256" key="2">
    <source>
        <dbReference type="ARBA" id="ARBA00006789"/>
    </source>
</evidence>
<feature type="coiled-coil region" evidence="11">
    <location>
        <begin position="88"/>
        <end position="144"/>
    </location>
</feature>
<evidence type="ECO:0000256" key="8">
    <source>
        <dbReference type="ARBA" id="ARBA00023242"/>
    </source>
</evidence>
<sequence>MDSSRDDSSSDERGTSTDTNNNQDRRHYHRHTNQQIQRLEAYFKECPHPDDLQRRQLGEELNLKPKQIKFWFQNKRTQAKSHNERAGNAVLRAENMRMRRENEAMEDALKNVVCAPCGGRGFGREEKQRNIQKLRSENAFLKREFERVSNFLAQQGGHSMPSVGAFTYPHGPSTYGSTSNNRRASYRTSSNHLPQPSCSLRGPYARGNISINQPHQLQNEIPVHHFPPLSQMEKLVMFETAAKAVAEVMILIQMEESLWKKSSIDDRLVIDPTNYEKCFAKISHFKGPSGRSESSKEVVVVQTDARILVDMFLDTEKWARLFPTIVNEAKTIHVLDSMDNGRQTLATVIYEQMHILSPLVPPREFIILRSCQQMEENVWMIADVSCNLPNVAFESMAPICTKHPSGVLIEALPNGCSKVTWIEHVEVTDKMRPHRLYRDLFLYGGLGYGARRWTVTLERMCERLYLSSISDFPNNDYAGVVQTIEGRRSVMKLGERMLKDFAWMINMEEKLDFSQQSETNNSGVSIAVRLNNEAGQPPGLILCAGSSLCLPLPPPQVYDFLRNLNIRHQWDVLCNGNPVTEPARFVTGTDTKNNVNFIQASSGGDNNSKLMILQDGFIDALGGMVVYAPMDLDTAAAAISGQVDPSAIPILPSGFIISRDGRPNSAEDPDGGSSTLLTVAFQILVCDPNYSAAFKVEESAATVNNVISSTVQRIKAMLNCD</sequence>
<feature type="region of interest" description="Disordered" evidence="12">
    <location>
        <begin position="171"/>
        <end position="197"/>
    </location>
</feature>
<dbReference type="InterPro" id="IPR023393">
    <property type="entry name" value="START-like_dom_sf"/>
</dbReference>
<reference evidence="15" key="1">
    <citation type="journal article" date="2014" name="Nat. Commun.">
        <title>The emerging biofuel crop Camelina sativa retains a highly undifferentiated hexaploid genome structure.</title>
        <authorList>
            <person name="Kagale S."/>
            <person name="Koh C."/>
            <person name="Nixon J."/>
            <person name="Bollina V."/>
            <person name="Clarke W.E."/>
            <person name="Tuteja R."/>
            <person name="Spillane C."/>
            <person name="Robinson S.J."/>
            <person name="Links M.G."/>
            <person name="Clarke C."/>
            <person name="Higgins E.E."/>
            <person name="Huebert T."/>
            <person name="Sharpe A.G."/>
            <person name="Parkin I.A."/>
        </authorList>
    </citation>
    <scope>NUCLEOTIDE SEQUENCE [LARGE SCALE GENOMIC DNA]</scope>
    <source>
        <strain evidence="15">cv. DH55</strain>
    </source>
</reference>
<dbReference type="InterPro" id="IPR009057">
    <property type="entry name" value="Homeodomain-like_sf"/>
</dbReference>
<keyword evidence="4 11" id="KW-0175">Coiled coil</keyword>
<feature type="compositionally biased region" description="Polar residues" evidence="12">
    <location>
        <begin position="174"/>
        <end position="197"/>
    </location>
</feature>
<dbReference type="SMART" id="SM00234">
    <property type="entry name" value="START"/>
    <property type="match status" value="1"/>
</dbReference>
<dbReference type="Gene3D" id="3.30.530.20">
    <property type="match status" value="1"/>
</dbReference>
<evidence type="ECO:0000256" key="9">
    <source>
        <dbReference type="PROSITE-ProRule" id="PRU00108"/>
    </source>
</evidence>
<evidence type="ECO:0000256" key="7">
    <source>
        <dbReference type="ARBA" id="ARBA00023163"/>
    </source>
</evidence>
<dbReference type="Pfam" id="PF00046">
    <property type="entry name" value="Homeodomain"/>
    <property type="match status" value="1"/>
</dbReference>
<dbReference type="PANTHER" id="PTHR45654">
    <property type="entry name" value="HOMEOBOX-LEUCINE ZIPPER PROTEIN MERISTEM L1"/>
    <property type="match status" value="1"/>
</dbReference>
<evidence type="ECO:0000256" key="10">
    <source>
        <dbReference type="RuleBase" id="RU000682"/>
    </source>
</evidence>
<keyword evidence="15" id="KW-1185">Reference proteome</keyword>
<keyword evidence="6 9" id="KW-0371">Homeobox</keyword>
<dbReference type="PANTHER" id="PTHR45654:SF9">
    <property type="entry name" value="HOMEOBOX-LEUCINE ZIPPER PROTEIN HDG10-RELATED"/>
    <property type="match status" value="1"/>
</dbReference>
<keyword evidence="3" id="KW-0805">Transcription regulation</keyword>
<dbReference type="Pfam" id="PF25797">
    <property type="entry name" value="PDF2_C"/>
    <property type="match status" value="1"/>
</dbReference>
<evidence type="ECO:0000313" key="16">
    <source>
        <dbReference type="RefSeq" id="XP_010453918.1"/>
    </source>
</evidence>
<reference evidence="16" key="2">
    <citation type="submission" date="2025-08" db="UniProtKB">
        <authorList>
            <consortium name="RefSeq"/>
        </authorList>
    </citation>
    <scope>IDENTIFICATION</scope>
    <source>
        <tissue evidence="16">Leaf</tissue>
    </source>
</reference>
<proteinExistence type="inferred from homology"/>
<dbReference type="CDD" id="cd08875">
    <property type="entry name" value="START_ArGLABRA2_like"/>
    <property type="match status" value="1"/>
</dbReference>
<dbReference type="Pfam" id="PF01852">
    <property type="entry name" value="START"/>
    <property type="match status" value="1"/>
</dbReference>
<dbReference type="InterPro" id="IPR001356">
    <property type="entry name" value="HD"/>
</dbReference>
<comment type="subcellular location">
    <subcellularLocation>
        <location evidence="1 9 10">Nucleus</location>
    </subcellularLocation>
</comment>
<evidence type="ECO:0000256" key="1">
    <source>
        <dbReference type="ARBA" id="ARBA00004123"/>
    </source>
</evidence>
<dbReference type="InterPro" id="IPR057993">
    <property type="entry name" value="HD-Zip_IV_C"/>
</dbReference>
<feature type="domain" description="START" evidence="14">
    <location>
        <begin position="230"/>
        <end position="466"/>
    </location>
</feature>
<feature type="DNA-binding region" description="Homeobox" evidence="9">
    <location>
        <begin position="24"/>
        <end position="83"/>
    </location>
</feature>
<feature type="domain" description="Homeobox" evidence="13">
    <location>
        <begin position="22"/>
        <end position="82"/>
    </location>
</feature>
<evidence type="ECO:0000259" key="14">
    <source>
        <dbReference type="PROSITE" id="PS50848"/>
    </source>
</evidence>
<evidence type="ECO:0000256" key="6">
    <source>
        <dbReference type="ARBA" id="ARBA00023155"/>
    </source>
</evidence>
<comment type="similarity">
    <text evidence="2">Belongs to the HD-ZIP homeobox family. Class IV subfamily.</text>
</comment>
<dbReference type="InterPro" id="IPR042160">
    <property type="entry name" value="HD-Zip_IV"/>
</dbReference>
<dbReference type="SUPFAM" id="SSF46689">
    <property type="entry name" value="Homeodomain-like"/>
    <property type="match status" value="1"/>
</dbReference>
<evidence type="ECO:0000256" key="4">
    <source>
        <dbReference type="ARBA" id="ARBA00023054"/>
    </source>
</evidence>
<keyword evidence="8 9" id="KW-0539">Nucleus</keyword>